<feature type="domain" description="Galactokinase N-terminal" evidence="9">
    <location>
        <begin position="3"/>
        <end position="35"/>
    </location>
</feature>
<reference evidence="10 11" key="1">
    <citation type="submission" date="2018-12" db="EMBL/GenBank/DDBJ databases">
        <authorList>
            <consortium name="Pathogen Informatics"/>
        </authorList>
    </citation>
    <scope>NUCLEOTIDE SEQUENCE [LARGE SCALE GENOMIC DNA]</scope>
    <source>
        <strain evidence="10 11">NCTC12967</strain>
    </source>
</reference>
<dbReference type="InterPro" id="IPR000705">
    <property type="entry name" value="Galactokinase"/>
</dbReference>
<keyword evidence="5" id="KW-0067">ATP-binding</keyword>
<dbReference type="InterPro" id="IPR006204">
    <property type="entry name" value="GHMP_kinase_N_dom"/>
</dbReference>
<evidence type="ECO:0000313" key="10">
    <source>
        <dbReference type="EMBL" id="VEH71040.1"/>
    </source>
</evidence>
<dbReference type="PRINTS" id="PR00473">
    <property type="entry name" value="GALCTOKINASE"/>
</dbReference>
<keyword evidence="6" id="KW-0119">Carbohydrate metabolism</keyword>
<feature type="domain" description="GHMP kinase N-terminal" evidence="7">
    <location>
        <begin position="74"/>
        <end position="131"/>
    </location>
</feature>
<dbReference type="InterPro" id="IPR006203">
    <property type="entry name" value="GHMP_knse_ATP-bd_CS"/>
</dbReference>
<evidence type="ECO:0000256" key="2">
    <source>
        <dbReference type="ARBA" id="ARBA00022679"/>
    </source>
</evidence>
<dbReference type="Pfam" id="PF00288">
    <property type="entry name" value="GHMP_kinases_N"/>
    <property type="match status" value="1"/>
</dbReference>
<dbReference type="PROSITE" id="PS00627">
    <property type="entry name" value="GHMP_KINASES_ATP"/>
    <property type="match status" value="1"/>
</dbReference>
<evidence type="ECO:0000256" key="6">
    <source>
        <dbReference type="ARBA" id="ARBA00023144"/>
    </source>
</evidence>
<evidence type="ECO:0000259" key="9">
    <source>
        <dbReference type="Pfam" id="PF10509"/>
    </source>
</evidence>
<sequence length="397" mass="41710">MTAWFVPGRLEVLGKHTDYAGGNSLLAAVEQGITVELEDAACGISAVTTASPDEELTLMPSHPGALPAGHWGGYLQAVIDRLALNFGELRPARLVINSTLPLASGMSSSSALVVAVALALIDHNGFRESPEWRENIASGTDLAGYLACFENGLSFGSLTGVRGVGTFGGSEDHTAMLCCQVDRLTRFRFCPIREGESVALPGDLSFVIGVSGVLAEKTGAARELYNAASLRTREIVAAWNSATGAEESTIGGILAGDEDTWEGLSAVVAHSPGLSARLRAFLTESEELIPAAVTALEDGDLDALGRLVERSQRNARDNLGNQVRETIRMQALARDLGAQAASSFGAGFGGSVWALVPTADADDFATAWLERYSAEFPEVAERATTLITRPGGPAHRL</sequence>
<accession>A0A448N0X3</accession>
<dbReference type="PANTHER" id="PTHR10457">
    <property type="entry name" value="MEVALONATE KINASE/GALACTOKINASE"/>
    <property type="match status" value="1"/>
</dbReference>
<dbReference type="Pfam" id="PF08544">
    <property type="entry name" value="GHMP_kinases_C"/>
    <property type="match status" value="1"/>
</dbReference>
<dbReference type="EMBL" id="LR134406">
    <property type="protein sequence ID" value="VEH71040.1"/>
    <property type="molecule type" value="Genomic_DNA"/>
</dbReference>
<keyword evidence="11" id="KW-1185">Reference proteome</keyword>
<dbReference type="InterPro" id="IPR014721">
    <property type="entry name" value="Ribsml_uS5_D2-typ_fold_subgr"/>
</dbReference>
<dbReference type="GO" id="GO:0006012">
    <property type="term" value="P:galactose metabolic process"/>
    <property type="evidence" value="ECO:0007669"/>
    <property type="project" value="UniProtKB-KW"/>
</dbReference>
<comment type="similarity">
    <text evidence="1">Belongs to the GHMP kinase family. GalK subfamily.</text>
</comment>
<dbReference type="RefSeq" id="WP_061787960.1">
    <property type="nucleotide sequence ID" value="NZ_CAJZDL010000085.1"/>
</dbReference>
<dbReference type="SUPFAM" id="SSF55060">
    <property type="entry name" value="GHMP Kinase, C-terminal domain"/>
    <property type="match status" value="1"/>
</dbReference>
<dbReference type="GO" id="GO:0004335">
    <property type="term" value="F:galactokinase activity"/>
    <property type="evidence" value="ECO:0007669"/>
    <property type="project" value="UniProtKB-EC"/>
</dbReference>
<keyword evidence="4 10" id="KW-0418">Kinase</keyword>
<dbReference type="InterPro" id="IPR006206">
    <property type="entry name" value="Mevalonate/galactokinase"/>
</dbReference>
<dbReference type="InterPro" id="IPR020568">
    <property type="entry name" value="Ribosomal_Su5_D2-typ_SF"/>
</dbReference>
<keyword evidence="2 10" id="KW-0808">Transferase</keyword>
<dbReference type="GeneID" id="64407791"/>
<evidence type="ECO:0000256" key="4">
    <source>
        <dbReference type="ARBA" id="ARBA00022777"/>
    </source>
</evidence>
<dbReference type="EC" id="2.7.1.6" evidence="10"/>
<evidence type="ECO:0000259" key="8">
    <source>
        <dbReference type="Pfam" id="PF08544"/>
    </source>
</evidence>
<evidence type="ECO:0000256" key="1">
    <source>
        <dbReference type="ARBA" id="ARBA00006566"/>
    </source>
</evidence>
<protein>
    <submittedName>
        <fullName evidence="10">Galactokinase</fullName>
        <ecNumber evidence="10">2.7.1.6</ecNumber>
    </submittedName>
</protein>
<feature type="domain" description="GHMP kinase C-terminal" evidence="8">
    <location>
        <begin position="293"/>
        <end position="373"/>
    </location>
</feature>
<dbReference type="Gene3D" id="3.30.230.10">
    <property type="match status" value="1"/>
</dbReference>
<dbReference type="Proteomes" id="UP000273044">
    <property type="component" value="Chromosome"/>
</dbReference>
<dbReference type="SUPFAM" id="SSF54211">
    <property type="entry name" value="Ribosomal protein S5 domain 2-like"/>
    <property type="match status" value="1"/>
</dbReference>
<dbReference type="InterPro" id="IPR019539">
    <property type="entry name" value="GalKase_N"/>
</dbReference>
<dbReference type="AlphaFoldDB" id="A0A448N0X3"/>
<dbReference type="Gene3D" id="3.30.70.890">
    <property type="entry name" value="GHMP kinase, C-terminal domain"/>
    <property type="match status" value="1"/>
</dbReference>
<evidence type="ECO:0000256" key="3">
    <source>
        <dbReference type="ARBA" id="ARBA00022741"/>
    </source>
</evidence>
<keyword evidence="6" id="KW-0299">Galactose metabolism</keyword>
<proteinExistence type="inferred from homology"/>
<evidence type="ECO:0000256" key="5">
    <source>
        <dbReference type="ARBA" id="ARBA00022840"/>
    </source>
</evidence>
<name>A0A448N0X3_9ACTN</name>
<dbReference type="PANTHER" id="PTHR10457:SF7">
    <property type="entry name" value="GALACTOKINASE-RELATED"/>
    <property type="match status" value="1"/>
</dbReference>
<dbReference type="InterPro" id="IPR013750">
    <property type="entry name" value="GHMP_kinase_C_dom"/>
</dbReference>
<evidence type="ECO:0000313" key="11">
    <source>
        <dbReference type="Proteomes" id="UP000273044"/>
    </source>
</evidence>
<dbReference type="InterPro" id="IPR036554">
    <property type="entry name" value="GHMP_kinase_C_sf"/>
</dbReference>
<keyword evidence="3" id="KW-0547">Nucleotide-binding</keyword>
<dbReference type="Pfam" id="PF10509">
    <property type="entry name" value="GalKase_gal_bdg"/>
    <property type="match status" value="1"/>
</dbReference>
<dbReference type="PIRSF" id="PIRSF000530">
    <property type="entry name" value="Galactokinase"/>
    <property type="match status" value="1"/>
</dbReference>
<gene>
    <name evidence="10" type="primary">galK_2</name>
    <name evidence="10" type="ORF">NCTC12967_02350</name>
</gene>
<dbReference type="PRINTS" id="PR00959">
    <property type="entry name" value="MEVGALKINASE"/>
</dbReference>
<dbReference type="GO" id="GO:0005829">
    <property type="term" value="C:cytosol"/>
    <property type="evidence" value="ECO:0007669"/>
    <property type="project" value="TreeGrafter"/>
</dbReference>
<dbReference type="GO" id="GO:0005524">
    <property type="term" value="F:ATP binding"/>
    <property type="evidence" value="ECO:0007669"/>
    <property type="project" value="UniProtKB-KW"/>
</dbReference>
<evidence type="ECO:0000259" key="7">
    <source>
        <dbReference type="Pfam" id="PF00288"/>
    </source>
</evidence>
<organism evidence="10 11">
    <name type="scientific">Arachnia propionica</name>
    <dbReference type="NCBI Taxonomy" id="1750"/>
    <lineage>
        <taxon>Bacteria</taxon>
        <taxon>Bacillati</taxon>
        <taxon>Actinomycetota</taxon>
        <taxon>Actinomycetes</taxon>
        <taxon>Propionibacteriales</taxon>
        <taxon>Propionibacteriaceae</taxon>
        <taxon>Arachnia</taxon>
    </lineage>
</organism>